<dbReference type="Pfam" id="PF00890">
    <property type="entry name" value="FAD_binding_2"/>
    <property type="match status" value="1"/>
</dbReference>
<gene>
    <name evidence="6" type="ORF">MSTO_09250</name>
</gene>
<organism evidence="6 7">
    <name type="scientific">Mycobacterium stomatepiae</name>
    <dbReference type="NCBI Taxonomy" id="470076"/>
    <lineage>
        <taxon>Bacteria</taxon>
        <taxon>Bacillati</taxon>
        <taxon>Actinomycetota</taxon>
        <taxon>Actinomycetes</taxon>
        <taxon>Mycobacteriales</taxon>
        <taxon>Mycobacteriaceae</taxon>
        <taxon>Mycobacterium</taxon>
        <taxon>Mycobacterium simiae complex</taxon>
    </lineage>
</organism>
<evidence type="ECO:0000313" key="6">
    <source>
        <dbReference type="EMBL" id="BBY20720.1"/>
    </source>
</evidence>
<dbReference type="Gene3D" id="3.50.50.60">
    <property type="entry name" value="FAD/NAD(P)-binding domain"/>
    <property type="match status" value="2"/>
</dbReference>
<comment type="cofactor">
    <cofactor evidence="1">
        <name>FAD</name>
        <dbReference type="ChEBI" id="CHEBI:57692"/>
    </cofactor>
</comment>
<dbReference type="InterPro" id="IPR027477">
    <property type="entry name" value="Succ_DH/fumarate_Rdtase_cat_sf"/>
</dbReference>
<sequence length="601" mass="63605">MGMIQLRKTHRWGCRSTHQDDYSDGAAPGHTVLGVTALSATIPAGLPIADTTVDLLVVGSGTGLAAALAAHELGLSVLVVEKASHVGGSTARSGGALWLPARPVLAEAAAGDTQEHAATYLDSVVAGSAPRQRSTGFLTHVSATVDMLRRTTALRFFWARDYSDYHPEQPGGSAAGRTCECHPFDTSLLGAYRTRLEPGLMEASIPVPTTGADYRWMNLVARVPRKGIPTFAKRIAQGVGGLMLGRRYAAGGQGLAAGLFAGVLHAGIPVWTDTRLLRLDVDGDRVRGAVVLHGGREVLITARRGVVLATGGFDHSMDMRWKFQSESLGANLSLGAAANTGDGIRAGQELGAGIDLMDQAWWFPAVAPLPGQAPAVMLAERSLPGSLIVNQHGRRFANESSDYMSFGQRLLELQRSGNPVESMWIIFDQQYRNSYVFGAQLFPRMRIPQTWYDAGIAVRADDFAGLATRIGVPVANFTATVTAFNQNAAAGADPDFGRGHSAYDHYYGDPTISPNPNLRVLTKGPFYAVKMVLSDLGTCGGLKADHRARVLREDGAVINGLYAIGNTAANAFGTTYPGAGATIAQGLVYGYIAALDAAGYN</sequence>
<dbReference type="Proteomes" id="UP000467130">
    <property type="component" value="Chromosome"/>
</dbReference>
<accession>A0A7I7Q2T4</accession>
<dbReference type="InterPro" id="IPR050315">
    <property type="entry name" value="FAD-oxidoreductase_2"/>
</dbReference>
<name>A0A7I7Q2T4_9MYCO</name>
<dbReference type="PANTHER" id="PTHR43400">
    <property type="entry name" value="FUMARATE REDUCTASE"/>
    <property type="match status" value="1"/>
</dbReference>
<evidence type="ECO:0000256" key="1">
    <source>
        <dbReference type="ARBA" id="ARBA00001974"/>
    </source>
</evidence>
<dbReference type="KEGG" id="msto:MSTO_09250"/>
<evidence type="ECO:0000256" key="3">
    <source>
        <dbReference type="ARBA" id="ARBA00022827"/>
    </source>
</evidence>
<dbReference type="PANTHER" id="PTHR43400:SF10">
    <property type="entry name" value="3-OXOSTEROID 1-DEHYDROGENASE"/>
    <property type="match status" value="1"/>
</dbReference>
<dbReference type="SUPFAM" id="SSF51905">
    <property type="entry name" value="FAD/NAD(P)-binding domain"/>
    <property type="match status" value="1"/>
</dbReference>
<reference evidence="6 7" key="1">
    <citation type="journal article" date="2019" name="Emerg. Microbes Infect.">
        <title>Comprehensive subspecies identification of 175 nontuberculous mycobacteria species based on 7547 genomic profiles.</title>
        <authorList>
            <person name="Matsumoto Y."/>
            <person name="Kinjo T."/>
            <person name="Motooka D."/>
            <person name="Nabeya D."/>
            <person name="Jung N."/>
            <person name="Uechi K."/>
            <person name="Horii T."/>
            <person name="Iida T."/>
            <person name="Fujita J."/>
            <person name="Nakamura S."/>
        </authorList>
    </citation>
    <scope>NUCLEOTIDE SEQUENCE [LARGE SCALE GENOMIC DNA]</scope>
    <source>
        <strain evidence="6 7">JCM 17783</strain>
    </source>
</reference>
<dbReference type="GO" id="GO:0008202">
    <property type="term" value="P:steroid metabolic process"/>
    <property type="evidence" value="ECO:0007669"/>
    <property type="project" value="UniProtKB-ARBA"/>
</dbReference>
<evidence type="ECO:0000256" key="2">
    <source>
        <dbReference type="ARBA" id="ARBA00022630"/>
    </source>
</evidence>
<dbReference type="AlphaFoldDB" id="A0A7I7Q2T4"/>
<dbReference type="SUPFAM" id="SSF56425">
    <property type="entry name" value="Succinate dehydrogenase/fumarate reductase flavoprotein, catalytic domain"/>
    <property type="match status" value="1"/>
</dbReference>
<keyword evidence="7" id="KW-1185">Reference proteome</keyword>
<proteinExistence type="predicted"/>
<keyword evidence="2" id="KW-0285">Flavoprotein</keyword>
<feature type="domain" description="FAD-dependent oxidoreductase 2 FAD-binding" evidence="5">
    <location>
        <begin position="54"/>
        <end position="583"/>
    </location>
</feature>
<dbReference type="NCBIfam" id="NF009479">
    <property type="entry name" value="PRK12845.1"/>
    <property type="match status" value="1"/>
</dbReference>
<evidence type="ECO:0000313" key="7">
    <source>
        <dbReference type="Proteomes" id="UP000467130"/>
    </source>
</evidence>
<dbReference type="InterPro" id="IPR036188">
    <property type="entry name" value="FAD/NAD-bd_sf"/>
</dbReference>
<dbReference type="EMBL" id="AP022587">
    <property type="protein sequence ID" value="BBY20720.1"/>
    <property type="molecule type" value="Genomic_DNA"/>
</dbReference>
<dbReference type="GO" id="GO:0033765">
    <property type="term" value="F:steroid dehydrogenase activity, acting on the CH-CH group of donors"/>
    <property type="evidence" value="ECO:0007669"/>
    <property type="project" value="UniProtKB-ARBA"/>
</dbReference>
<protein>
    <submittedName>
        <fullName evidence="6">Putative 3-ketosteroid 1-dehydrogenase or fumarate reductase/succinate dehydrogenase</fullName>
    </submittedName>
</protein>
<evidence type="ECO:0000259" key="5">
    <source>
        <dbReference type="Pfam" id="PF00890"/>
    </source>
</evidence>
<keyword evidence="4" id="KW-0560">Oxidoreductase</keyword>
<keyword evidence="3" id="KW-0274">FAD</keyword>
<evidence type="ECO:0000256" key="4">
    <source>
        <dbReference type="ARBA" id="ARBA00023002"/>
    </source>
</evidence>
<dbReference type="InterPro" id="IPR003953">
    <property type="entry name" value="FAD-dep_OxRdtase_2_FAD-bd"/>
</dbReference>